<evidence type="ECO:0000256" key="1">
    <source>
        <dbReference type="SAM" id="MobiDB-lite"/>
    </source>
</evidence>
<dbReference type="GO" id="GO:1904680">
    <property type="term" value="F:peptide transmembrane transporter activity"/>
    <property type="evidence" value="ECO:0007669"/>
    <property type="project" value="TreeGrafter"/>
</dbReference>
<keyword evidence="2" id="KW-1133">Transmembrane helix</keyword>
<dbReference type="SUPFAM" id="SSF53850">
    <property type="entry name" value="Periplasmic binding protein-like II"/>
    <property type="match status" value="1"/>
</dbReference>
<dbReference type="EMBL" id="FJ560487">
    <property type="protein sequence ID" value="ACX49743.1"/>
    <property type="molecule type" value="Genomic_DNA"/>
</dbReference>
<feature type="region of interest" description="Disordered" evidence="1">
    <location>
        <begin position="92"/>
        <end position="116"/>
    </location>
</feature>
<dbReference type="PANTHER" id="PTHR30290:SF62">
    <property type="entry name" value="OLIGOPEPTIDE ABC TRANSPORTER, PERIPLASMIC OLIGOPEPTIDE-BINDING PROTEIN"/>
    <property type="match status" value="1"/>
</dbReference>
<organism evidence="4">
    <name type="scientific">uncultured marine bacterium 1n22</name>
    <dbReference type="NCBI Taxonomy" id="662659"/>
    <lineage>
        <taxon>Bacteria</taxon>
        <taxon>environmental samples</taxon>
    </lineage>
</organism>
<protein>
    <submittedName>
        <fullName evidence="4">Extracellular solute-binding protein</fullName>
    </submittedName>
</protein>
<sequence>MMRVLFTRQTLNPIVFSGDEEVRVAQMSTPPEPIEFKGGRLPTHIKEQDHFSIPSTRSVQRSDPMRKTLFYLLIAITAVALLAACGSPQPAAEDAMEEAPAAEDTSEEAMPSSSFESCLESQAAGNAFCEAPMLAARVEAGELAPVDERLPVNPAVGNNRIPDWQAVMERGEYGGTLRLIDFDAGSIGHDAGWISNEPWVETEDIAHDFATMTGNIFELEISDDDQVFTFHMRKGMKFSDGSDFDTEDIEFFWNDMLHNETLTPVIGSTWRSGNSPSGNVGTMEVIDRYTFRISFDQPYGGWPGLFTYGSGPHRFTDSDYLKKIHGDYADPDELAALLDKHGFEAGEWNRLFGVYTSTNRQHETGLPSLGPYVLTEMGETQAVMERNPYYFKVDEWGQQLPYIDRLQISIVPDVNAATLKIIAGEVDMARRGVTAADMPLYLQNAEEKGYEVVILDMHASLGEIYLNMTYADEGWQEVINEVDFRKALAFAVDRESIIDAVYAGLADPPQTMDPTTDVEQAEALLDGLGLDQRDSDGCRLTPSGLPIRIQFNFTPFTGESLPTAEIAAQNWNDIGICTTVKQLEQNLFLTQAAANETQAMVWWAHYPRWPWHESGDYIGRAWQRHYAPLWMAWYDWNVGGGKEASDNPDVTDPLVVGVEPPQSYKDLRRLQTELFATSDATEHERIWAEMIAIFRDNHFWISAADPLKNPLVVSAGLGNVAKRGFQIQSANEAEFYYWQDESRR</sequence>
<reference evidence="4" key="1">
    <citation type="submission" date="2008-12" db="EMBL/GenBank/DDBJ databases">
        <authorList>
            <person name="Siegl A.M."/>
            <person name="Hentschel U."/>
        </authorList>
    </citation>
    <scope>NUCLEOTIDE SEQUENCE</scope>
</reference>
<proteinExistence type="predicted"/>
<accession>D2DIQ5</accession>
<feature type="domain" description="Solute-binding protein family 5" evidence="3">
    <location>
        <begin position="220"/>
        <end position="611"/>
    </location>
</feature>
<dbReference type="Pfam" id="PF00496">
    <property type="entry name" value="SBP_bac_5"/>
    <property type="match status" value="1"/>
</dbReference>
<evidence type="ECO:0000259" key="3">
    <source>
        <dbReference type="Pfam" id="PF00496"/>
    </source>
</evidence>
<dbReference type="InterPro" id="IPR000914">
    <property type="entry name" value="SBP_5_dom"/>
</dbReference>
<dbReference type="PANTHER" id="PTHR30290">
    <property type="entry name" value="PERIPLASMIC BINDING COMPONENT OF ABC TRANSPORTER"/>
    <property type="match status" value="1"/>
</dbReference>
<keyword evidence="2" id="KW-0472">Membrane</keyword>
<reference evidence="4" key="2">
    <citation type="journal article" date="2010" name="Environ. Microbiol. Rep.">
        <title>PKS and NRPS gene clusters from microbial symbiont cells of marine sponges by whole genome amplification.</title>
        <authorList>
            <person name="Siegl A."/>
            <person name="Hentschel U."/>
        </authorList>
    </citation>
    <scope>NUCLEOTIDE SEQUENCE</scope>
</reference>
<dbReference type="AlphaFoldDB" id="D2DIQ5"/>
<keyword evidence="2" id="KW-0812">Transmembrane</keyword>
<feature type="compositionally biased region" description="Acidic residues" evidence="1">
    <location>
        <begin position="94"/>
        <end position="107"/>
    </location>
</feature>
<evidence type="ECO:0000256" key="2">
    <source>
        <dbReference type="SAM" id="Phobius"/>
    </source>
</evidence>
<dbReference type="Gene3D" id="3.40.190.10">
    <property type="entry name" value="Periplasmic binding protein-like II"/>
    <property type="match status" value="1"/>
</dbReference>
<feature type="transmembrane region" description="Helical" evidence="2">
    <location>
        <begin position="68"/>
        <end position="84"/>
    </location>
</feature>
<name>D2DIQ5_9BACT</name>
<dbReference type="GO" id="GO:0015833">
    <property type="term" value="P:peptide transport"/>
    <property type="evidence" value="ECO:0007669"/>
    <property type="project" value="TreeGrafter"/>
</dbReference>
<evidence type="ECO:0000313" key="4">
    <source>
        <dbReference type="EMBL" id="ACX49743.1"/>
    </source>
</evidence>
<dbReference type="InterPro" id="IPR039424">
    <property type="entry name" value="SBP_5"/>
</dbReference>
<dbReference type="Gene3D" id="3.10.105.10">
    <property type="entry name" value="Dipeptide-binding Protein, Domain 3"/>
    <property type="match status" value="1"/>
</dbReference>